<dbReference type="FunFam" id="1.25.40.10:FF:000436">
    <property type="entry name" value="Pentatricopeptide repeat-containing protein At5g39350 family"/>
    <property type="match status" value="1"/>
</dbReference>
<protein>
    <submittedName>
        <fullName evidence="4">Pentatricopeptide repeat-containing protein</fullName>
    </submittedName>
</protein>
<dbReference type="GO" id="GO:0009451">
    <property type="term" value="P:RNA modification"/>
    <property type="evidence" value="ECO:0007669"/>
    <property type="project" value="InterPro"/>
</dbReference>
<feature type="repeat" description="PPR" evidence="3">
    <location>
        <begin position="289"/>
        <end position="323"/>
    </location>
</feature>
<gene>
    <name evidence="4" type="primary">PCMP-E16</name>
    <name evidence="4" type="ORF">SDJN03_21701</name>
</gene>
<evidence type="ECO:0000313" key="4">
    <source>
        <dbReference type="EMBL" id="KAG6581699.1"/>
    </source>
</evidence>
<feature type="repeat" description="PPR" evidence="3">
    <location>
        <begin position="528"/>
        <end position="558"/>
    </location>
</feature>
<keyword evidence="5" id="KW-1185">Reference proteome</keyword>
<sequence>MNGPSQALFNSKPLIAILHRCESLLRRYAAARSLSKTKILHAHAITSGILHSSNFIDLRSKLAVSYAFCGYVPLARKLFDELSDRSLFLWNAIIKMYVDRGLHFDALRMFYSMINSGKCWPDKYTFPLVIKACSEMSMLDVGVLIHGRALVSGFSSNMFVQNSLLAMYMNCGKLEIARWVFDVMPERSVVSWNTMISGWFQNGQPEEALVVFNRMMDARVEPDSATMVSVLPTCGYLKELELGRKVHKLVENNHLHERIEVRNALIDMYSRCGCMDEASLVFSETKERDVITWTSMINGYIINGNPKSALALCPAMQLDGVAPNAVTLASLLSACASLCCLKQGKSLHAWVMRQKLDSDVLVVTALIDMYAKCNAVSYSFQVFAKTSKKRTVPWNALLSGLIHNGLAREAVELFKTMLMEEVEANHATFNSLIPAYAILADLKQVMNLHSYLVRSGFISRIAVVTGLIDIYSKCGCLDYAHKIFDDIRNEDKDIIVWSVVIAGYGMHGHGEIAVSLFNQMVQSGVSPNEITFTSVLHACSHRGLVDDGLALFKYMIENHPSRPRPNHYTCIVDLLGRAGRLDEAYDIIKSMPFKHNHSIWGALLGACSIHQNVELGEVAAERLFELESENTGNYILLANIYAAVGRWKDAEKVRHMMSNIGLRKMPAQSSVGVRAGRASLPRWGVDEEAFSTRVRITPS</sequence>
<dbReference type="PANTHER" id="PTHR47926:SF493">
    <property type="entry name" value="PENTATRICOPEPTIDE REPEAT-CONTAINING PROTEIN"/>
    <property type="match status" value="1"/>
</dbReference>
<dbReference type="InterPro" id="IPR046848">
    <property type="entry name" value="E_motif"/>
</dbReference>
<dbReference type="Proteomes" id="UP000685013">
    <property type="component" value="Chromosome 14"/>
</dbReference>
<dbReference type="Pfam" id="PF13041">
    <property type="entry name" value="PPR_2"/>
    <property type="match status" value="4"/>
</dbReference>
<dbReference type="GO" id="GO:0003723">
    <property type="term" value="F:RNA binding"/>
    <property type="evidence" value="ECO:0007669"/>
    <property type="project" value="InterPro"/>
</dbReference>
<feature type="repeat" description="PPR" evidence="3">
    <location>
        <begin position="390"/>
        <end position="424"/>
    </location>
</feature>
<accession>A0AAV6MJA4</accession>
<feature type="non-terminal residue" evidence="4">
    <location>
        <position position="1"/>
    </location>
</feature>
<dbReference type="InterPro" id="IPR002885">
    <property type="entry name" value="PPR_rpt"/>
</dbReference>
<comment type="caution">
    <text evidence="4">The sequence shown here is derived from an EMBL/GenBank/DDBJ whole genome shotgun (WGS) entry which is preliminary data.</text>
</comment>
<dbReference type="FunFam" id="1.25.40.10:FF:000427">
    <property type="entry name" value="Pentatricopeptide repeat-containing protein chloroplastic"/>
    <property type="match status" value="1"/>
</dbReference>
<dbReference type="FunFam" id="1.25.40.10:FF:000351">
    <property type="entry name" value="Pentatricopeptide repeat-containing protein"/>
    <property type="match status" value="1"/>
</dbReference>
<proteinExistence type="inferred from homology"/>
<name>A0AAV6MJA4_9ROSI</name>
<dbReference type="AlphaFoldDB" id="A0AAV6MJA4"/>
<dbReference type="PANTHER" id="PTHR47926">
    <property type="entry name" value="PENTATRICOPEPTIDE REPEAT-CONTAINING PROTEIN"/>
    <property type="match status" value="1"/>
</dbReference>
<dbReference type="NCBIfam" id="TIGR00756">
    <property type="entry name" value="PPR"/>
    <property type="match status" value="7"/>
</dbReference>
<evidence type="ECO:0000256" key="3">
    <source>
        <dbReference type="PROSITE-ProRule" id="PRU00708"/>
    </source>
</evidence>
<dbReference type="EMBL" id="JAGKQH010000014">
    <property type="protein sequence ID" value="KAG6581699.1"/>
    <property type="molecule type" value="Genomic_DNA"/>
</dbReference>
<comment type="similarity">
    <text evidence="2">Belongs to the PPR family. PCMP-E subfamily.</text>
</comment>
<dbReference type="FunFam" id="1.25.40.10:FF:000212">
    <property type="entry name" value="Pentatricopeptide repeat-containing protein At2g03380, mitochondrial"/>
    <property type="match status" value="1"/>
</dbReference>
<evidence type="ECO:0000256" key="2">
    <source>
        <dbReference type="ARBA" id="ARBA00061659"/>
    </source>
</evidence>
<dbReference type="Pfam" id="PF20431">
    <property type="entry name" value="E_motif"/>
    <property type="match status" value="1"/>
</dbReference>
<organism evidence="4 5">
    <name type="scientific">Cucurbita argyrosperma subsp. sororia</name>
    <dbReference type="NCBI Taxonomy" id="37648"/>
    <lineage>
        <taxon>Eukaryota</taxon>
        <taxon>Viridiplantae</taxon>
        <taxon>Streptophyta</taxon>
        <taxon>Embryophyta</taxon>
        <taxon>Tracheophyta</taxon>
        <taxon>Spermatophyta</taxon>
        <taxon>Magnoliopsida</taxon>
        <taxon>eudicotyledons</taxon>
        <taxon>Gunneridae</taxon>
        <taxon>Pentapetalae</taxon>
        <taxon>rosids</taxon>
        <taxon>fabids</taxon>
        <taxon>Cucurbitales</taxon>
        <taxon>Cucurbitaceae</taxon>
        <taxon>Cucurbiteae</taxon>
        <taxon>Cucurbita</taxon>
    </lineage>
</organism>
<keyword evidence="1" id="KW-0677">Repeat</keyword>
<evidence type="ECO:0000256" key="1">
    <source>
        <dbReference type="ARBA" id="ARBA00022737"/>
    </source>
</evidence>
<evidence type="ECO:0000313" key="5">
    <source>
        <dbReference type="Proteomes" id="UP000685013"/>
    </source>
</evidence>
<dbReference type="Pfam" id="PF01535">
    <property type="entry name" value="PPR"/>
    <property type="match status" value="3"/>
</dbReference>
<feature type="repeat" description="PPR" evidence="3">
    <location>
        <begin position="188"/>
        <end position="222"/>
    </location>
</feature>
<feature type="repeat" description="PPR" evidence="3">
    <location>
        <begin position="493"/>
        <end position="527"/>
    </location>
</feature>
<reference evidence="4 5" key="1">
    <citation type="journal article" date="2021" name="Hortic Res">
        <title>The domestication of Cucurbita argyrosperma as revealed by the genome of its wild relative.</title>
        <authorList>
            <person name="Barrera-Redondo J."/>
            <person name="Sanchez-de la Vega G."/>
            <person name="Aguirre-Liguori J.A."/>
            <person name="Castellanos-Morales G."/>
            <person name="Gutierrez-Guerrero Y.T."/>
            <person name="Aguirre-Dugua X."/>
            <person name="Aguirre-Planter E."/>
            <person name="Tenaillon M.I."/>
            <person name="Lira-Saade R."/>
            <person name="Eguiarte L.E."/>
        </authorList>
    </citation>
    <scope>NUCLEOTIDE SEQUENCE [LARGE SCALE GENOMIC DNA]</scope>
    <source>
        <strain evidence="4">JBR-2021</strain>
    </source>
</reference>
<dbReference type="PROSITE" id="PS51375">
    <property type="entry name" value="PPR"/>
    <property type="match status" value="5"/>
</dbReference>
<dbReference type="InterPro" id="IPR046960">
    <property type="entry name" value="PPR_At4g14850-like_plant"/>
</dbReference>